<protein>
    <submittedName>
        <fullName evidence="2">Uncharacterized protein</fullName>
    </submittedName>
</protein>
<feature type="compositionally biased region" description="Polar residues" evidence="1">
    <location>
        <begin position="59"/>
        <end position="72"/>
    </location>
</feature>
<accession>A0A0E9X0W5</accession>
<sequence length="91" mass="10413">MYLHLKNLRLIINSQLDSLVFFGDDLNYVPIRTVLSSVQEMHTPPRIHPVLASLPHTPSCKQQRFPETTHTRSPGLPTPKLNSFPKKRNSL</sequence>
<dbReference type="EMBL" id="GBXM01013042">
    <property type="protein sequence ID" value="JAH95535.1"/>
    <property type="molecule type" value="Transcribed_RNA"/>
</dbReference>
<reference evidence="2" key="1">
    <citation type="submission" date="2014-11" db="EMBL/GenBank/DDBJ databases">
        <authorList>
            <person name="Amaro Gonzalez C."/>
        </authorList>
    </citation>
    <scope>NUCLEOTIDE SEQUENCE</scope>
</reference>
<dbReference type="AlphaFoldDB" id="A0A0E9X0W5"/>
<proteinExistence type="predicted"/>
<organism evidence="2">
    <name type="scientific">Anguilla anguilla</name>
    <name type="common">European freshwater eel</name>
    <name type="synonym">Muraena anguilla</name>
    <dbReference type="NCBI Taxonomy" id="7936"/>
    <lineage>
        <taxon>Eukaryota</taxon>
        <taxon>Metazoa</taxon>
        <taxon>Chordata</taxon>
        <taxon>Craniata</taxon>
        <taxon>Vertebrata</taxon>
        <taxon>Euteleostomi</taxon>
        <taxon>Actinopterygii</taxon>
        <taxon>Neopterygii</taxon>
        <taxon>Teleostei</taxon>
        <taxon>Anguilliformes</taxon>
        <taxon>Anguillidae</taxon>
        <taxon>Anguilla</taxon>
    </lineage>
</organism>
<reference evidence="2" key="2">
    <citation type="journal article" date="2015" name="Fish Shellfish Immunol.">
        <title>Early steps in the European eel (Anguilla anguilla)-Vibrio vulnificus interaction in the gills: Role of the RtxA13 toxin.</title>
        <authorList>
            <person name="Callol A."/>
            <person name="Pajuelo D."/>
            <person name="Ebbesson L."/>
            <person name="Teles M."/>
            <person name="MacKenzie S."/>
            <person name="Amaro C."/>
        </authorList>
    </citation>
    <scope>NUCLEOTIDE SEQUENCE</scope>
</reference>
<evidence type="ECO:0000256" key="1">
    <source>
        <dbReference type="SAM" id="MobiDB-lite"/>
    </source>
</evidence>
<feature type="region of interest" description="Disordered" evidence="1">
    <location>
        <begin position="53"/>
        <end position="91"/>
    </location>
</feature>
<name>A0A0E9X0W5_ANGAN</name>
<evidence type="ECO:0000313" key="2">
    <source>
        <dbReference type="EMBL" id="JAH95535.1"/>
    </source>
</evidence>